<sequence>MHNCALSVSSFVFYISKSGSLDGVI</sequence>
<reference evidence="1" key="1">
    <citation type="submission" date="2014-11" db="EMBL/GenBank/DDBJ databases">
        <authorList>
            <person name="Amaro Gonzalez C."/>
        </authorList>
    </citation>
    <scope>NUCLEOTIDE SEQUENCE</scope>
</reference>
<name>A0A0E9PRJ2_ANGAN</name>
<proteinExistence type="predicted"/>
<dbReference type="EMBL" id="GBXM01101448">
    <property type="protein sequence ID" value="JAH07129.1"/>
    <property type="molecule type" value="Transcribed_RNA"/>
</dbReference>
<dbReference type="AlphaFoldDB" id="A0A0E9PRJ2"/>
<protein>
    <submittedName>
        <fullName evidence="1">Uncharacterized protein</fullName>
    </submittedName>
</protein>
<accession>A0A0E9PRJ2</accession>
<organism evidence="1">
    <name type="scientific">Anguilla anguilla</name>
    <name type="common">European freshwater eel</name>
    <name type="synonym">Muraena anguilla</name>
    <dbReference type="NCBI Taxonomy" id="7936"/>
    <lineage>
        <taxon>Eukaryota</taxon>
        <taxon>Metazoa</taxon>
        <taxon>Chordata</taxon>
        <taxon>Craniata</taxon>
        <taxon>Vertebrata</taxon>
        <taxon>Euteleostomi</taxon>
        <taxon>Actinopterygii</taxon>
        <taxon>Neopterygii</taxon>
        <taxon>Teleostei</taxon>
        <taxon>Anguilliformes</taxon>
        <taxon>Anguillidae</taxon>
        <taxon>Anguilla</taxon>
    </lineage>
</organism>
<evidence type="ECO:0000313" key="1">
    <source>
        <dbReference type="EMBL" id="JAH07129.1"/>
    </source>
</evidence>
<reference evidence="1" key="2">
    <citation type="journal article" date="2015" name="Fish Shellfish Immunol.">
        <title>Early steps in the European eel (Anguilla anguilla)-Vibrio vulnificus interaction in the gills: Role of the RtxA13 toxin.</title>
        <authorList>
            <person name="Callol A."/>
            <person name="Pajuelo D."/>
            <person name="Ebbesson L."/>
            <person name="Teles M."/>
            <person name="MacKenzie S."/>
            <person name="Amaro C."/>
        </authorList>
    </citation>
    <scope>NUCLEOTIDE SEQUENCE</scope>
</reference>